<dbReference type="InterPro" id="IPR000914">
    <property type="entry name" value="SBP_5_dom"/>
</dbReference>
<dbReference type="CDD" id="cd08498">
    <property type="entry name" value="PBP2_NikA_DppA_OppA_like_2"/>
    <property type="match status" value="1"/>
</dbReference>
<keyword evidence="4" id="KW-0732">Signal</keyword>
<comment type="subcellular location">
    <subcellularLocation>
        <location evidence="1">Periplasm</location>
    </subcellularLocation>
</comment>
<dbReference type="Gene3D" id="3.90.76.10">
    <property type="entry name" value="Dipeptide-binding Protein, Domain 1"/>
    <property type="match status" value="1"/>
</dbReference>
<dbReference type="EMBL" id="JAHYBZ010000004">
    <property type="protein sequence ID" value="MBW6399096.1"/>
    <property type="molecule type" value="Genomic_DNA"/>
</dbReference>
<feature type="domain" description="Solute-binding protein family 5" evidence="5">
    <location>
        <begin position="75"/>
        <end position="450"/>
    </location>
</feature>
<dbReference type="PANTHER" id="PTHR30290">
    <property type="entry name" value="PERIPLASMIC BINDING COMPONENT OF ABC TRANSPORTER"/>
    <property type="match status" value="1"/>
</dbReference>
<organism evidence="6 7">
    <name type="scientific">Roseomonas alba</name>
    <dbReference type="NCBI Taxonomy" id="2846776"/>
    <lineage>
        <taxon>Bacteria</taxon>
        <taxon>Pseudomonadati</taxon>
        <taxon>Pseudomonadota</taxon>
        <taxon>Alphaproteobacteria</taxon>
        <taxon>Acetobacterales</taxon>
        <taxon>Roseomonadaceae</taxon>
        <taxon>Roseomonas</taxon>
    </lineage>
</organism>
<dbReference type="SUPFAM" id="SSF53850">
    <property type="entry name" value="Periplasmic binding protein-like II"/>
    <property type="match status" value="1"/>
</dbReference>
<dbReference type="PIRSF" id="PIRSF002741">
    <property type="entry name" value="MppA"/>
    <property type="match status" value="1"/>
</dbReference>
<dbReference type="InterPro" id="IPR030678">
    <property type="entry name" value="Peptide/Ni-bd"/>
</dbReference>
<dbReference type="RefSeq" id="WP_219763678.1">
    <property type="nucleotide sequence ID" value="NZ_JAHYBZ010000004.1"/>
</dbReference>
<protein>
    <submittedName>
        <fullName evidence="6">ABC transporter substrate-binding protein</fullName>
    </submittedName>
</protein>
<sequence>MTSERRSFLAGAAGVLAAGALPLPLRAQGGDDTLTIGVSFEPTAIDPHWHNQGANNSLAQHLFDRLVHASPEQMPQPGLATEWRVLDETSWEFKLRPGVTFHDGNPLTVEDVIFSLERAKDVPGAPFSFRAYLGDKTAEKIDDRTLLIRTTAPNPIVPNELSTVSIISRRAGEGASTADYASGRAAIGTGPYRLVEAVPGARIVMERNDAYWGPKPVWRRVVLRPVPAAGARVAALLSGDVQVIENVPPSDIANLSRMAGISLTRRVTNRVIFLMMDQFRATTPFVAAKDGGPLPNALRDLRVRRAMSLAIDREAITRRILEGSGEPAGQLVPPGIFGASGNLPPERPDQRRARELLAEAGLPDGFQLTLHSPNDRFVRDARVSEAVGQMLSRVGIRTAVDAMPSSAFYRRATRGGPEGGPEFSIWLAGFGGGTGEASPALKSVAHSADAARGFGAINRGRYSNPDVDALVEEGLRTLDDARRQALFAEATEKAMRDLTVVPLYHPVNVWALRDPVRYDGRTDERTLAMEMRREG</sequence>
<keyword evidence="3" id="KW-0813">Transport</keyword>
<evidence type="ECO:0000256" key="2">
    <source>
        <dbReference type="ARBA" id="ARBA00005695"/>
    </source>
</evidence>
<keyword evidence="7" id="KW-1185">Reference proteome</keyword>
<dbReference type="Proteomes" id="UP001196565">
    <property type="component" value="Unassembled WGS sequence"/>
</dbReference>
<dbReference type="InterPro" id="IPR039424">
    <property type="entry name" value="SBP_5"/>
</dbReference>
<reference evidence="6 7" key="1">
    <citation type="submission" date="2021-07" db="EMBL/GenBank/DDBJ databases">
        <authorList>
            <person name="So Y."/>
        </authorList>
    </citation>
    <scope>NUCLEOTIDE SEQUENCE [LARGE SCALE GENOMIC DNA]</scope>
    <source>
        <strain evidence="6 7">HJA6</strain>
    </source>
</reference>
<gene>
    <name evidence="6" type="ORF">KPL78_14635</name>
</gene>
<dbReference type="PROSITE" id="PS51318">
    <property type="entry name" value="TAT"/>
    <property type="match status" value="1"/>
</dbReference>
<evidence type="ECO:0000256" key="1">
    <source>
        <dbReference type="ARBA" id="ARBA00004418"/>
    </source>
</evidence>
<name>A0ABS7AA00_9PROT</name>
<dbReference type="Pfam" id="PF00496">
    <property type="entry name" value="SBP_bac_5"/>
    <property type="match status" value="1"/>
</dbReference>
<accession>A0ABS7AA00</accession>
<dbReference type="Gene3D" id="3.10.105.10">
    <property type="entry name" value="Dipeptide-binding Protein, Domain 3"/>
    <property type="match status" value="1"/>
</dbReference>
<evidence type="ECO:0000256" key="4">
    <source>
        <dbReference type="ARBA" id="ARBA00022729"/>
    </source>
</evidence>
<dbReference type="Gene3D" id="3.40.190.10">
    <property type="entry name" value="Periplasmic binding protein-like II"/>
    <property type="match status" value="1"/>
</dbReference>
<evidence type="ECO:0000313" key="7">
    <source>
        <dbReference type="Proteomes" id="UP001196565"/>
    </source>
</evidence>
<proteinExistence type="inferred from homology"/>
<dbReference type="InterPro" id="IPR006311">
    <property type="entry name" value="TAT_signal"/>
</dbReference>
<comment type="caution">
    <text evidence="6">The sequence shown here is derived from an EMBL/GenBank/DDBJ whole genome shotgun (WGS) entry which is preliminary data.</text>
</comment>
<evidence type="ECO:0000313" key="6">
    <source>
        <dbReference type="EMBL" id="MBW6399096.1"/>
    </source>
</evidence>
<evidence type="ECO:0000259" key="5">
    <source>
        <dbReference type="Pfam" id="PF00496"/>
    </source>
</evidence>
<evidence type="ECO:0000256" key="3">
    <source>
        <dbReference type="ARBA" id="ARBA00022448"/>
    </source>
</evidence>
<comment type="similarity">
    <text evidence="2">Belongs to the bacterial solute-binding protein 5 family.</text>
</comment>
<dbReference type="PANTHER" id="PTHR30290:SF9">
    <property type="entry name" value="OLIGOPEPTIDE-BINDING PROTEIN APPA"/>
    <property type="match status" value="1"/>
</dbReference>